<keyword evidence="1" id="KW-0732">Signal</keyword>
<evidence type="ECO:0008006" key="6">
    <source>
        <dbReference type="Google" id="ProtNLM"/>
    </source>
</evidence>
<dbReference type="Gene3D" id="3.30.565.40">
    <property type="entry name" value="Fervidobacterium nodosum Rt17-B1 like"/>
    <property type="match status" value="1"/>
</dbReference>
<evidence type="ECO:0000259" key="2">
    <source>
        <dbReference type="Pfam" id="PF07833"/>
    </source>
</evidence>
<dbReference type="InterPro" id="IPR012854">
    <property type="entry name" value="Cu_amine_oxidase-like_N"/>
</dbReference>
<evidence type="ECO:0000259" key="4">
    <source>
        <dbReference type="Pfam" id="PF13739"/>
    </source>
</evidence>
<feature type="domain" description="Deacetylase PdaC" evidence="4">
    <location>
        <begin position="178"/>
        <end position="278"/>
    </location>
</feature>
<name>A0A1B2DSQ8_9BACL</name>
<dbReference type="InterPro" id="IPR025303">
    <property type="entry name" value="PdaC"/>
</dbReference>
<dbReference type="Pfam" id="PF07833">
    <property type="entry name" value="Cu_amine_oxidN1"/>
    <property type="match status" value="1"/>
</dbReference>
<accession>A0A1B2DSQ8</accession>
<feature type="domain" description="DUF3298" evidence="3">
    <location>
        <begin position="302"/>
        <end position="367"/>
    </location>
</feature>
<feature type="signal peptide" evidence="1">
    <location>
        <begin position="1"/>
        <end position="33"/>
    </location>
</feature>
<dbReference type="Gene3D" id="3.30.457.10">
    <property type="entry name" value="Copper amine oxidase-like, N-terminal domain"/>
    <property type="match status" value="1"/>
</dbReference>
<evidence type="ECO:0000313" key="5">
    <source>
        <dbReference type="EMBL" id="ANY70752.1"/>
    </source>
</evidence>
<dbReference type="SUPFAM" id="SSF55383">
    <property type="entry name" value="Copper amine oxidase, domain N"/>
    <property type="match status" value="1"/>
</dbReference>
<proteinExistence type="predicted"/>
<dbReference type="EMBL" id="CP016808">
    <property type="protein sequence ID" value="ANY70752.1"/>
    <property type="molecule type" value="Genomic_DNA"/>
</dbReference>
<protein>
    <recommendedName>
        <fullName evidence="6">Copper amine oxidase-like N-terminal domain-containing protein</fullName>
    </recommendedName>
</protein>
<dbReference type="Pfam" id="PF13739">
    <property type="entry name" value="PdaC"/>
    <property type="match status" value="1"/>
</dbReference>
<sequence length="371" mass="41236">MNRNPFKNLTYKRTLASILAASLIVGASPAAFGFPGIEKAAAATAVQTYRVVPQPFIIDDYKYSIPTINISGSTYIGIRSLNEKLGLDITWNVNSRTITLDGRGRKLTANPEDGSYVINGQKTYGDSALIYKGSAYVPLRFLLERMGYGISYEKGSKTVVINTIEENELTVALGTIQDNNDKQTLLVNYPVIEDLKDKTVEGKINTFLKQEAESYAAAGQKDLTKATATNAAYIKKNPGTTFPKATFEGVFNVTYNEQGRLSLYVDYYSYLGGAHGMTFRVPYTFDINNGELLTLKEAADYNSKYLSIMNASINKQIKERKLPLIAPFDGIKSNRSFYLKHEGIAIAFEQYEYTSYAEGMPEFVTPFEAFE</sequence>
<feature type="chain" id="PRO_5038653467" description="Copper amine oxidase-like N-terminal domain-containing protein" evidence="1">
    <location>
        <begin position="34"/>
        <end position="371"/>
    </location>
</feature>
<feature type="domain" description="Copper amine oxidase-like N-terminal" evidence="2">
    <location>
        <begin position="62"/>
        <end position="161"/>
    </location>
</feature>
<reference evidence="5" key="1">
    <citation type="submission" date="2016-08" db="EMBL/GenBank/DDBJ databases">
        <title>Complete Genome Seqeunce of Paenibacillus sp. BIHB 4019 from tea rhizoplane.</title>
        <authorList>
            <person name="Thakur R."/>
            <person name="Swarnkar M.K."/>
            <person name="Gulati A."/>
        </authorList>
    </citation>
    <scope>NUCLEOTIDE SEQUENCE [LARGE SCALE GENOMIC DNA]</scope>
    <source>
        <strain evidence="5">BIHB4019</strain>
    </source>
</reference>
<evidence type="ECO:0000256" key="1">
    <source>
        <dbReference type="SAM" id="SignalP"/>
    </source>
</evidence>
<organism evidence="5">
    <name type="scientific">Paenibacillus sp. BIHB 4019</name>
    <dbReference type="NCBI Taxonomy" id="1870819"/>
    <lineage>
        <taxon>Bacteria</taxon>
        <taxon>Bacillati</taxon>
        <taxon>Bacillota</taxon>
        <taxon>Bacilli</taxon>
        <taxon>Bacillales</taxon>
        <taxon>Paenibacillaceae</taxon>
        <taxon>Paenibacillus</taxon>
    </lineage>
</organism>
<dbReference type="InterPro" id="IPR036582">
    <property type="entry name" value="Mao_N_sf"/>
</dbReference>
<dbReference type="AlphaFoldDB" id="A0A1B2DSQ8"/>
<dbReference type="Gene3D" id="3.90.640.20">
    <property type="entry name" value="Heat-shock cognate protein, ATPase"/>
    <property type="match status" value="1"/>
</dbReference>
<evidence type="ECO:0000259" key="3">
    <source>
        <dbReference type="Pfam" id="PF11738"/>
    </source>
</evidence>
<dbReference type="InterPro" id="IPR037126">
    <property type="entry name" value="PdaC/RsiV-like_sf"/>
</dbReference>
<gene>
    <name evidence="5" type="ORF">BBD42_14645</name>
</gene>
<dbReference type="InterPro" id="IPR021729">
    <property type="entry name" value="DUF3298"/>
</dbReference>
<dbReference type="Pfam" id="PF11738">
    <property type="entry name" value="DUF3298"/>
    <property type="match status" value="1"/>
</dbReference>